<accession>A0A6B0SRC0</accession>
<evidence type="ECO:0000313" key="3">
    <source>
        <dbReference type="EMBL" id="MXR21552.1"/>
    </source>
</evidence>
<protein>
    <recommendedName>
        <fullName evidence="2">DUF112 domain-containing protein</fullName>
    </recommendedName>
</protein>
<dbReference type="AlphaFoldDB" id="A0A6B0SRC0"/>
<dbReference type="EMBL" id="WUUU01000125">
    <property type="protein sequence ID" value="MXR21552.1"/>
    <property type="molecule type" value="Genomic_DNA"/>
</dbReference>
<comment type="caution">
    <text evidence="3">The sequence shown here is derived from an EMBL/GenBank/DDBJ whole genome shotgun (WGS) entry which is preliminary data.</text>
</comment>
<feature type="transmembrane region" description="Helical" evidence="1">
    <location>
        <begin position="114"/>
        <end position="135"/>
    </location>
</feature>
<proteinExistence type="predicted"/>
<feature type="domain" description="DUF112" evidence="2">
    <location>
        <begin position="1"/>
        <end position="196"/>
    </location>
</feature>
<evidence type="ECO:0000256" key="1">
    <source>
        <dbReference type="SAM" id="Phobius"/>
    </source>
</evidence>
<dbReference type="Pfam" id="PF01970">
    <property type="entry name" value="TctA"/>
    <property type="match status" value="1"/>
</dbReference>
<keyword evidence="1" id="KW-0472">Membrane</keyword>
<feature type="transmembrane region" description="Helical" evidence="1">
    <location>
        <begin position="36"/>
        <end position="59"/>
    </location>
</feature>
<dbReference type="InterPro" id="IPR002823">
    <property type="entry name" value="DUF112_TM"/>
</dbReference>
<dbReference type="Proteomes" id="UP000471521">
    <property type="component" value="Unassembled WGS sequence"/>
</dbReference>
<feature type="non-terminal residue" evidence="3">
    <location>
        <position position="1"/>
    </location>
</feature>
<dbReference type="PANTHER" id="PTHR42204">
    <property type="entry name" value="INTEGRAL MEMBRANE PROTEIN"/>
    <property type="match status" value="1"/>
</dbReference>
<sequence length="205" mass="20766">LFGAPVLLAAYRGAGVPEQDDPVVADSPRSVAGPGFAGSLAGAAVAYVPGVSGAIAAVFAVEATGVDGDRAFVAALSGVNTANTVFALFALFALGDPHTGVLVAFERASLPRTLPLLLASIALAACAGAVLVPVLGDRYFRLVRALNHRRLTAAVCVLLAVLAWVFAGWLGVGLLCVATLVGLIPPHFGARRVHLMAVLLVPIAL</sequence>
<dbReference type="OrthoDB" id="53365at2157"/>
<evidence type="ECO:0000313" key="4">
    <source>
        <dbReference type="Proteomes" id="UP000471521"/>
    </source>
</evidence>
<dbReference type="RefSeq" id="WP_201293019.1">
    <property type="nucleotide sequence ID" value="NZ_WUUU01000125.1"/>
</dbReference>
<name>A0A6B0SRC0_9EURY</name>
<evidence type="ECO:0000259" key="2">
    <source>
        <dbReference type="Pfam" id="PF01970"/>
    </source>
</evidence>
<feature type="transmembrane region" description="Helical" evidence="1">
    <location>
        <begin position="156"/>
        <end position="184"/>
    </location>
</feature>
<feature type="transmembrane region" description="Helical" evidence="1">
    <location>
        <begin position="71"/>
        <end position="94"/>
    </location>
</feature>
<organism evidence="3 4">
    <name type="scientific">Halobacterium bonnevillei</name>
    <dbReference type="NCBI Taxonomy" id="2692200"/>
    <lineage>
        <taxon>Archaea</taxon>
        <taxon>Methanobacteriati</taxon>
        <taxon>Methanobacteriota</taxon>
        <taxon>Stenosarchaea group</taxon>
        <taxon>Halobacteria</taxon>
        <taxon>Halobacteriales</taxon>
        <taxon>Halobacteriaceae</taxon>
        <taxon>Halobacterium</taxon>
    </lineage>
</organism>
<keyword evidence="4" id="KW-1185">Reference proteome</keyword>
<reference evidence="3 4" key="1">
    <citation type="submission" date="2019-12" db="EMBL/GenBank/DDBJ databases">
        <title>Isolation and characterization of three novel carbon monoxide-oxidizing members of Halobacteria from salione crusts and soils.</title>
        <authorList>
            <person name="Myers M.R."/>
            <person name="King G.M."/>
        </authorList>
    </citation>
    <scope>NUCLEOTIDE SEQUENCE [LARGE SCALE GENOMIC DNA]</scope>
    <source>
        <strain evidence="3 4">PCN9</strain>
    </source>
</reference>
<gene>
    <name evidence="3" type="ORF">GRX66_13400</name>
</gene>
<keyword evidence="1" id="KW-0812">Transmembrane</keyword>
<keyword evidence="1" id="KW-1133">Transmembrane helix</keyword>
<dbReference type="PANTHER" id="PTHR42204:SF1">
    <property type="entry name" value="INTEGRAL MEMBRANE PROTEIN"/>
    <property type="match status" value="1"/>
</dbReference>